<dbReference type="InterPro" id="IPR036291">
    <property type="entry name" value="NAD(P)-bd_dom_sf"/>
</dbReference>
<dbReference type="SMART" id="SM00829">
    <property type="entry name" value="PKS_ER"/>
    <property type="match status" value="1"/>
</dbReference>
<organism evidence="3 4">
    <name type="scientific">Pacificimonas aurantium</name>
    <dbReference type="NCBI Taxonomy" id="1250540"/>
    <lineage>
        <taxon>Bacteria</taxon>
        <taxon>Pseudomonadati</taxon>
        <taxon>Pseudomonadota</taxon>
        <taxon>Alphaproteobacteria</taxon>
        <taxon>Sphingomonadales</taxon>
        <taxon>Sphingosinicellaceae</taxon>
        <taxon>Pacificimonas</taxon>
    </lineage>
</organism>
<name>A0ABS7WMR4_9SPHN</name>
<proteinExistence type="predicted"/>
<dbReference type="Proteomes" id="UP000824621">
    <property type="component" value="Unassembled WGS sequence"/>
</dbReference>
<dbReference type="PANTHER" id="PTHR43401">
    <property type="entry name" value="L-THREONINE 3-DEHYDROGENASE"/>
    <property type="match status" value="1"/>
</dbReference>
<dbReference type="InterPro" id="IPR020843">
    <property type="entry name" value="ER"/>
</dbReference>
<evidence type="ECO:0000313" key="3">
    <source>
        <dbReference type="EMBL" id="MBZ6379696.1"/>
    </source>
</evidence>
<dbReference type="CDD" id="cd08240">
    <property type="entry name" value="6_hydroxyhexanoate_dh_like"/>
    <property type="match status" value="1"/>
</dbReference>
<dbReference type="Gene3D" id="3.90.180.10">
    <property type="entry name" value="Medium-chain alcohol dehydrogenases, catalytic domain"/>
    <property type="match status" value="1"/>
</dbReference>
<evidence type="ECO:0000256" key="1">
    <source>
        <dbReference type="ARBA" id="ARBA00023002"/>
    </source>
</evidence>
<dbReference type="PANTHER" id="PTHR43401:SF4">
    <property type="entry name" value="D-ARABINOSE 1-DEHYDROGENASE (NADP(+))"/>
    <property type="match status" value="1"/>
</dbReference>
<dbReference type="SUPFAM" id="SSF50129">
    <property type="entry name" value="GroES-like"/>
    <property type="match status" value="1"/>
</dbReference>
<dbReference type="InterPro" id="IPR050129">
    <property type="entry name" value="Zn_alcohol_dh"/>
</dbReference>
<keyword evidence="4" id="KW-1185">Reference proteome</keyword>
<dbReference type="InterPro" id="IPR013149">
    <property type="entry name" value="ADH-like_C"/>
</dbReference>
<feature type="domain" description="Enoyl reductase (ER)" evidence="2">
    <location>
        <begin position="18"/>
        <end position="358"/>
    </location>
</feature>
<dbReference type="EMBL" id="JAGSGB010000003">
    <property type="protein sequence ID" value="MBZ6379696.1"/>
    <property type="molecule type" value="Genomic_DNA"/>
</dbReference>
<sequence length="360" mass="36948">MPPLSAGERKMKALGVTGSGSGLTDVDLAAPSPTGTEVVLQVDRCGVCHSDVHLWEGGFDFGGETMSLEAMQIPFPLVLGHEILGTVCEVGPDAEDIAVGDRRIVYPWIGCGHCVKCASGRDDLCPDQQALGIRKPGGFGEKVCVPHSKYLVDPGDIDPSWAATLACSGLTAYGAVRKCLPAESDRPVVVIGAGGVGLSAISILRALGHSNILAVDIDDQHLAAAQDAGAAKTINTSSVPDPVETLMTAAGGPIAAVIDFVNGPMTAPLAFALPEKGGTVVQVGLFGGAFPLPLAGMAVRAISLQGSYVGSLQELRDLVGLARTGRLRPPPIAERQKGEASEVLAGLRDGKIVGRVVLEG</sequence>
<gene>
    <name evidence="3" type="ORF">KCN53_13765</name>
</gene>
<dbReference type="SUPFAM" id="SSF51735">
    <property type="entry name" value="NAD(P)-binding Rossmann-fold domains"/>
    <property type="match status" value="1"/>
</dbReference>
<dbReference type="Pfam" id="PF00107">
    <property type="entry name" value="ADH_zinc_N"/>
    <property type="match status" value="1"/>
</dbReference>
<dbReference type="InterPro" id="IPR013154">
    <property type="entry name" value="ADH-like_N"/>
</dbReference>
<protein>
    <submittedName>
        <fullName evidence="3">Alcohol dehydrogenase catalytic domain-containing protein</fullName>
    </submittedName>
</protein>
<keyword evidence="1" id="KW-0560">Oxidoreductase</keyword>
<comment type="caution">
    <text evidence="3">The sequence shown here is derived from an EMBL/GenBank/DDBJ whole genome shotgun (WGS) entry which is preliminary data.</text>
</comment>
<dbReference type="Gene3D" id="3.40.50.720">
    <property type="entry name" value="NAD(P)-binding Rossmann-like Domain"/>
    <property type="match status" value="1"/>
</dbReference>
<reference evidence="3 4" key="1">
    <citation type="submission" date="2021-04" db="EMBL/GenBank/DDBJ databases">
        <authorList>
            <person name="Pira H."/>
            <person name="Risdian C."/>
            <person name="Wink J."/>
        </authorList>
    </citation>
    <scope>NUCLEOTIDE SEQUENCE [LARGE SCALE GENOMIC DNA]</scope>
    <source>
        <strain evidence="3 4">DSM 107782</strain>
    </source>
</reference>
<accession>A0ABS7WMR4</accession>
<dbReference type="InterPro" id="IPR011032">
    <property type="entry name" value="GroES-like_sf"/>
</dbReference>
<evidence type="ECO:0000313" key="4">
    <source>
        <dbReference type="Proteomes" id="UP000824621"/>
    </source>
</evidence>
<dbReference type="Pfam" id="PF08240">
    <property type="entry name" value="ADH_N"/>
    <property type="match status" value="1"/>
</dbReference>
<evidence type="ECO:0000259" key="2">
    <source>
        <dbReference type="SMART" id="SM00829"/>
    </source>
</evidence>